<comment type="subunit">
    <text evidence="2">Monomer. Binds 30S ribosomal subunits, but not 50S ribosomal subunits or 70S ribosomes.</text>
</comment>
<dbReference type="PROSITE" id="PS01319">
    <property type="entry name" value="RBFA"/>
    <property type="match status" value="1"/>
</dbReference>
<dbReference type="HAMAP" id="MF_00003">
    <property type="entry name" value="RbfA"/>
    <property type="match status" value="1"/>
</dbReference>
<proteinExistence type="inferred from homology"/>
<dbReference type="PANTHER" id="PTHR33515">
    <property type="entry name" value="RIBOSOME-BINDING FACTOR A, CHLOROPLASTIC-RELATED"/>
    <property type="match status" value="1"/>
</dbReference>
<protein>
    <recommendedName>
        <fullName evidence="2">Ribosome-binding factor A</fullName>
    </recommendedName>
</protein>
<dbReference type="EMBL" id="JACJKY010000001">
    <property type="protein sequence ID" value="MBM6919563.1"/>
    <property type="molecule type" value="Genomic_DNA"/>
</dbReference>
<dbReference type="Proteomes" id="UP000774750">
    <property type="component" value="Unassembled WGS sequence"/>
</dbReference>
<accession>A0A938X4D6</accession>
<dbReference type="InterPro" id="IPR000238">
    <property type="entry name" value="RbfA"/>
</dbReference>
<comment type="subcellular location">
    <subcellularLocation>
        <location evidence="2">Cytoplasm</location>
    </subcellularLocation>
</comment>
<dbReference type="InterPro" id="IPR020053">
    <property type="entry name" value="Ribosome-bd_factorA_CS"/>
</dbReference>
<dbReference type="AlphaFoldDB" id="A0A938X4D6"/>
<evidence type="ECO:0000256" key="2">
    <source>
        <dbReference type="HAMAP-Rule" id="MF_00003"/>
    </source>
</evidence>
<keyword evidence="2" id="KW-0963">Cytoplasm</keyword>
<dbReference type="GO" id="GO:0005829">
    <property type="term" value="C:cytosol"/>
    <property type="evidence" value="ECO:0007669"/>
    <property type="project" value="TreeGrafter"/>
</dbReference>
<dbReference type="InterPro" id="IPR023799">
    <property type="entry name" value="RbfA_dom_sf"/>
</dbReference>
<sequence length="126" mass="14466">MASIKISRISEDIKKELVEIFREVKDPRVSSMLSIIKVDLSNDLSHCKVYVSAVEGEEQTIRSAEGLRSAKGYIRREISARLHLRKTPEFHFIPDDSIAYSANINRILVEESKAHPEWNNDEPDEE</sequence>
<dbReference type="Gene3D" id="3.30.300.20">
    <property type="match status" value="1"/>
</dbReference>
<comment type="caution">
    <text evidence="3">The sequence shown here is derived from an EMBL/GenBank/DDBJ whole genome shotgun (WGS) entry which is preliminary data.</text>
</comment>
<evidence type="ECO:0000313" key="4">
    <source>
        <dbReference type="Proteomes" id="UP000774750"/>
    </source>
</evidence>
<reference evidence="3" key="2">
    <citation type="journal article" date="2021" name="Sci. Rep.">
        <title>The distribution of antibiotic resistance genes in chicken gut microbiota commensals.</title>
        <authorList>
            <person name="Juricova H."/>
            <person name="Matiasovicova J."/>
            <person name="Kubasova T."/>
            <person name="Cejkova D."/>
            <person name="Rychlik I."/>
        </authorList>
    </citation>
    <scope>NUCLEOTIDE SEQUENCE</scope>
    <source>
        <strain evidence="3">An559</strain>
    </source>
</reference>
<name>A0A938X4D6_9FIRM</name>
<dbReference type="SUPFAM" id="SSF89919">
    <property type="entry name" value="Ribosome-binding factor A, RbfA"/>
    <property type="match status" value="1"/>
</dbReference>
<gene>
    <name evidence="2 3" type="primary">rbfA</name>
    <name evidence="3" type="ORF">H6A12_00040</name>
</gene>
<keyword evidence="4" id="KW-1185">Reference proteome</keyword>
<dbReference type="NCBIfam" id="TIGR00082">
    <property type="entry name" value="rbfA"/>
    <property type="match status" value="1"/>
</dbReference>
<evidence type="ECO:0000313" key="3">
    <source>
        <dbReference type="EMBL" id="MBM6919563.1"/>
    </source>
</evidence>
<reference evidence="3" key="1">
    <citation type="submission" date="2020-08" db="EMBL/GenBank/DDBJ databases">
        <authorList>
            <person name="Cejkova D."/>
            <person name="Kubasova T."/>
            <person name="Jahodarova E."/>
            <person name="Rychlik I."/>
        </authorList>
    </citation>
    <scope>NUCLEOTIDE SEQUENCE</scope>
    <source>
        <strain evidence="3">An559</strain>
    </source>
</reference>
<keyword evidence="1 2" id="KW-0690">Ribosome biogenesis</keyword>
<dbReference type="Pfam" id="PF02033">
    <property type="entry name" value="RBFA"/>
    <property type="match status" value="1"/>
</dbReference>
<organism evidence="3 4">
    <name type="scientific">Merdimmobilis hominis</name>
    <dbReference type="NCBI Taxonomy" id="2897707"/>
    <lineage>
        <taxon>Bacteria</taxon>
        <taxon>Bacillati</taxon>
        <taxon>Bacillota</taxon>
        <taxon>Clostridia</taxon>
        <taxon>Eubacteriales</taxon>
        <taxon>Oscillospiraceae</taxon>
        <taxon>Merdimmobilis</taxon>
    </lineage>
</organism>
<dbReference type="RefSeq" id="WP_204443449.1">
    <property type="nucleotide sequence ID" value="NZ_JACJKY010000001.1"/>
</dbReference>
<evidence type="ECO:0000256" key="1">
    <source>
        <dbReference type="ARBA" id="ARBA00022517"/>
    </source>
</evidence>
<dbReference type="InterPro" id="IPR015946">
    <property type="entry name" value="KH_dom-like_a/b"/>
</dbReference>
<comment type="function">
    <text evidence="2">One of several proteins that assist in the late maturation steps of the functional core of the 30S ribosomal subunit. Associates with free 30S ribosomal subunits (but not with 30S subunits that are part of 70S ribosomes or polysomes). Required for efficient processing of 16S rRNA. May interact with the 5'-terminal helix region of 16S rRNA.</text>
</comment>
<dbReference type="GO" id="GO:0030490">
    <property type="term" value="P:maturation of SSU-rRNA"/>
    <property type="evidence" value="ECO:0007669"/>
    <property type="project" value="UniProtKB-UniRule"/>
</dbReference>
<dbReference type="GO" id="GO:0043024">
    <property type="term" value="F:ribosomal small subunit binding"/>
    <property type="evidence" value="ECO:0007669"/>
    <property type="project" value="TreeGrafter"/>
</dbReference>
<dbReference type="PANTHER" id="PTHR33515:SF1">
    <property type="entry name" value="RIBOSOME-BINDING FACTOR A, CHLOROPLASTIC-RELATED"/>
    <property type="match status" value="1"/>
</dbReference>
<comment type="similarity">
    <text evidence="2">Belongs to the RbfA family.</text>
</comment>